<dbReference type="Pfam" id="PF00072">
    <property type="entry name" value="Response_reg"/>
    <property type="match status" value="1"/>
</dbReference>
<dbReference type="PANTHER" id="PTHR44591">
    <property type="entry name" value="STRESS RESPONSE REGULATOR PROTEIN 1"/>
    <property type="match status" value="1"/>
</dbReference>
<dbReference type="Proteomes" id="UP000315724">
    <property type="component" value="Chromosome"/>
</dbReference>
<dbReference type="InterPro" id="IPR050595">
    <property type="entry name" value="Bact_response_regulator"/>
</dbReference>
<dbReference type="Gene3D" id="3.40.50.2300">
    <property type="match status" value="1"/>
</dbReference>
<dbReference type="OrthoDB" id="272828at2"/>
<feature type="domain" description="Response regulatory" evidence="4">
    <location>
        <begin position="8"/>
        <end position="125"/>
    </location>
</feature>
<dbReference type="PROSITE" id="PS50110">
    <property type="entry name" value="RESPONSE_REGULATORY"/>
    <property type="match status" value="1"/>
</dbReference>
<dbReference type="KEGG" id="tpol:Mal48_29120"/>
<dbReference type="CDD" id="cd17546">
    <property type="entry name" value="REC_hyHK_CKI1_RcsC-like"/>
    <property type="match status" value="1"/>
</dbReference>
<organism evidence="5 6">
    <name type="scientific">Thalassoglobus polymorphus</name>
    <dbReference type="NCBI Taxonomy" id="2527994"/>
    <lineage>
        <taxon>Bacteria</taxon>
        <taxon>Pseudomonadati</taxon>
        <taxon>Planctomycetota</taxon>
        <taxon>Planctomycetia</taxon>
        <taxon>Planctomycetales</taxon>
        <taxon>Planctomycetaceae</taxon>
        <taxon>Thalassoglobus</taxon>
    </lineage>
</organism>
<dbReference type="SMART" id="SM00448">
    <property type="entry name" value="REC"/>
    <property type="match status" value="1"/>
</dbReference>
<dbReference type="AlphaFoldDB" id="A0A517QPT9"/>
<evidence type="ECO:0000256" key="2">
    <source>
        <dbReference type="ARBA" id="ARBA00023012"/>
    </source>
</evidence>
<feature type="modified residue" description="4-aspartylphosphate" evidence="3">
    <location>
        <position position="57"/>
    </location>
</feature>
<keyword evidence="2" id="KW-0902">Two-component regulatory system</keyword>
<keyword evidence="1 3" id="KW-0597">Phosphoprotein</keyword>
<dbReference type="EMBL" id="CP036267">
    <property type="protein sequence ID" value="QDT33658.1"/>
    <property type="molecule type" value="Genomic_DNA"/>
</dbReference>
<dbReference type="RefSeq" id="WP_145200284.1">
    <property type="nucleotide sequence ID" value="NZ_CP036267.1"/>
</dbReference>
<dbReference type="InterPro" id="IPR011006">
    <property type="entry name" value="CheY-like_superfamily"/>
</dbReference>
<evidence type="ECO:0000313" key="5">
    <source>
        <dbReference type="EMBL" id="QDT33658.1"/>
    </source>
</evidence>
<proteinExistence type="predicted"/>
<evidence type="ECO:0000259" key="4">
    <source>
        <dbReference type="PROSITE" id="PS50110"/>
    </source>
</evidence>
<evidence type="ECO:0000256" key="3">
    <source>
        <dbReference type="PROSITE-ProRule" id="PRU00169"/>
    </source>
</evidence>
<dbReference type="InterPro" id="IPR001789">
    <property type="entry name" value="Sig_transdc_resp-reg_receiver"/>
</dbReference>
<evidence type="ECO:0000256" key="1">
    <source>
        <dbReference type="ARBA" id="ARBA00022553"/>
    </source>
</evidence>
<keyword evidence="6" id="KW-1185">Reference proteome</keyword>
<dbReference type="PANTHER" id="PTHR44591:SF14">
    <property type="entry name" value="PROTEIN PILG"/>
    <property type="match status" value="1"/>
</dbReference>
<evidence type="ECO:0000313" key="6">
    <source>
        <dbReference type="Proteomes" id="UP000315724"/>
    </source>
</evidence>
<dbReference type="SUPFAM" id="SSF52172">
    <property type="entry name" value="CheY-like"/>
    <property type="match status" value="1"/>
</dbReference>
<accession>A0A517QPT9</accession>
<protein>
    <submittedName>
        <fullName evidence="5">Transcriptional regulatory protein YycF</fullName>
    </submittedName>
</protein>
<gene>
    <name evidence="5" type="primary">yycF_1</name>
    <name evidence="5" type="ORF">Mal48_29120</name>
</gene>
<sequence length="132" mass="14829">MISEMKQRVLIAEDSRVMAKVMQLNLARAGFEAEVAENGLLAWERLCEEPFDLLLTDFQMPEMEGDELCRLLRQCALNADIPVILVSAKGFEIDIPGLKREVGIADVIYKPFSPRQIVETVKRTLSPTPLPS</sequence>
<name>A0A517QPT9_9PLAN</name>
<reference evidence="5 6" key="1">
    <citation type="submission" date="2019-02" db="EMBL/GenBank/DDBJ databases">
        <title>Deep-cultivation of Planctomycetes and their phenomic and genomic characterization uncovers novel biology.</title>
        <authorList>
            <person name="Wiegand S."/>
            <person name="Jogler M."/>
            <person name="Boedeker C."/>
            <person name="Pinto D."/>
            <person name="Vollmers J."/>
            <person name="Rivas-Marin E."/>
            <person name="Kohn T."/>
            <person name="Peeters S.H."/>
            <person name="Heuer A."/>
            <person name="Rast P."/>
            <person name="Oberbeckmann S."/>
            <person name="Bunk B."/>
            <person name="Jeske O."/>
            <person name="Meyerdierks A."/>
            <person name="Storesund J.E."/>
            <person name="Kallscheuer N."/>
            <person name="Luecker S."/>
            <person name="Lage O.M."/>
            <person name="Pohl T."/>
            <person name="Merkel B.J."/>
            <person name="Hornburger P."/>
            <person name="Mueller R.-W."/>
            <person name="Bruemmer F."/>
            <person name="Labrenz M."/>
            <person name="Spormann A.M."/>
            <person name="Op den Camp H."/>
            <person name="Overmann J."/>
            <person name="Amann R."/>
            <person name="Jetten M.S.M."/>
            <person name="Mascher T."/>
            <person name="Medema M.H."/>
            <person name="Devos D.P."/>
            <person name="Kaster A.-K."/>
            <person name="Ovreas L."/>
            <person name="Rohde M."/>
            <person name="Galperin M.Y."/>
            <person name="Jogler C."/>
        </authorList>
    </citation>
    <scope>NUCLEOTIDE SEQUENCE [LARGE SCALE GENOMIC DNA]</scope>
    <source>
        <strain evidence="5 6">Mal48</strain>
    </source>
</reference>
<dbReference type="GO" id="GO:0000160">
    <property type="term" value="P:phosphorelay signal transduction system"/>
    <property type="evidence" value="ECO:0007669"/>
    <property type="project" value="UniProtKB-KW"/>
</dbReference>